<comment type="cofactor">
    <cofactor evidence="1">
        <name>Mg(2+)</name>
        <dbReference type="ChEBI" id="CHEBI:18420"/>
    </cofactor>
</comment>
<dbReference type="GO" id="GO:0000049">
    <property type="term" value="F:tRNA binding"/>
    <property type="evidence" value="ECO:0007669"/>
    <property type="project" value="TreeGrafter"/>
</dbReference>
<keyword evidence="7" id="KW-0460">Magnesium</keyword>
<proteinExistence type="inferred from homology"/>
<dbReference type="Pfam" id="PF01743">
    <property type="entry name" value="PolyA_pol"/>
    <property type="match status" value="1"/>
</dbReference>
<evidence type="ECO:0000256" key="4">
    <source>
        <dbReference type="ARBA" id="ARBA00022695"/>
    </source>
</evidence>
<dbReference type="PANTHER" id="PTHR46173:SF1">
    <property type="entry name" value="CCA TRNA NUCLEOTIDYLTRANSFERASE 1, MITOCHONDRIAL"/>
    <property type="match status" value="1"/>
</dbReference>
<dbReference type="InterPro" id="IPR050264">
    <property type="entry name" value="Bact_CCA-adding_enz_type3_sf"/>
</dbReference>
<evidence type="ECO:0000256" key="8">
    <source>
        <dbReference type="RuleBase" id="RU003953"/>
    </source>
</evidence>
<dbReference type="GO" id="GO:0000166">
    <property type="term" value="F:nucleotide binding"/>
    <property type="evidence" value="ECO:0007669"/>
    <property type="project" value="UniProtKB-KW"/>
</dbReference>
<evidence type="ECO:0000313" key="10">
    <source>
        <dbReference type="EMBL" id="SDZ06309.1"/>
    </source>
</evidence>
<keyword evidence="4" id="KW-0548">Nucleotidyltransferase</keyword>
<dbReference type="CDD" id="cd00077">
    <property type="entry name" value="HDc"/>
    <property type="match status" value="1"/>
</dbReference>
<dbReference type="InterPro" id="IPR006674">
    <property type="entry name" value="HD_domain"/>
</dbReference>
<gene>
    <name evidence="10" type="ORF">SAMN05660462_01709</name>
</gene>
<keyword evidence="8" id="KW-0694">RNA-binding</keyword>
<dbReference type="InterPro" id="IPR006675">
    <property type="entry name" value="HDIG_dom"/>
</dbReference>
<keyword evidence="5" id="KW-0479">Metal-binding</keyword>
<evidence type="ECO:0000256" key="7">
    <source>
        <dbReference type="ARBA" id="ARBA00022842"/>
    </source>
</evidence>
<evidence type="ECO:0000256" key="5">
    <source>
        <dbReference type="ARBA" id="ARBA00022723"/>
    </source>
</evidence>
<dbReference type="GO" id="GO:0016779">
    <property type="term" value="F:nucleotidyltransferase activity"/>
    <property type="evidence" value="ECO:0007669"/>
    <property type="project" value="UniProtKB-KW"/>
</dbReference>
<dbReference type="InterPro" id="IPR043519">
    <property type="entry name" value="NT_sf"/>
</dbReference>
<keyword evidence="11" id="KW-1185">Reference proteome</keyword>
<evidence type="ECO:0000256" key="2">
    <source>
        <dbReference type="ARBA" id="ARBA00022679"/>
    </source>
</evidence>
<evidence type="ECO:0000256" key="6">
    <source>
        <dbReference type="ARBA" id="ARBA00022741"/>
    </source>
</evidence>
<dbReference type="Proteomes" id="UP000198625">
    <property type="component" value="Unassembled WGS sequence"/>
</dbReference>
<dbReference type="Pfam" id="PF01966">
    <property type="entry name" value="HD"/>
    <property type="match status" value="1"/>
</dbReference>
<dbReference type="STRING" id="415015.SAMN05660462_01709"/>
<dbReference type="Pfam" id="PF12627">
    <property type="entry name" value="PolyA_pol_RNAbd"/>
    <property type="match status" value="1"/>
</dbReference>
<dbReference type="InterPro" id="IPR002646">
    <property type="entry name" value="PolA_pol_head_dom"/>
</dbReference>
<dbReference type="CDD" id="cd05398">
    <property type="entry name" value="NT_ClassII-CCAase"/>
    <property type="match status" value="1"/>
</dbReference>
<evidence type="ECO:0000256" key="1">
    <source>
        <dbReference type="ARBA" id="ARBA00001946"/>
    </source>
</evidence>
<dbReference type="Gene3D" id="3.30.460.10">
    <property type="entry name" value="Beta Polymerase, domain 2"/>
    <property type="match status" value="1"/>
</dbReference>
<dbReference type="EMBL" id="FNQE01000017">
    <property type="protein sequence ID" value="SDZ06309.1"/>
    <property type="molecule type" value="Genomic_DNA"/>
</dbReference>
<dbReference type="AlphaFoldDB" id="A0A1H3Q0R1"/>
<protein>
    <submittedName>
        <fullName evidence="10">tRNA nucleotidyltransferase (CCA-adding enzyme)</fullName>
    </submittedName>
</protein>
<dbReference type="NCBIfam" id="TIGR00277">
    <property type="entry name" value="HDIG"/>
    <property type="match status" value="1"/>
</dbReference>
<dbReference type="SMART" id="SM00471">
    <property type="entry name" value="HDc"/>
    <property type="match status" value="1"/>
</dbReference>
<dbReference type="SUPFAM" id="SSF81891">
    <property type="entry name" value="Poly A polymerase C-terminal region-like"/>
    <property type="match status" value="1"/>
</dbReference>
<reference evidence="10 11" key="1">
    <citation type="submission" date="2016-10" db="EMBL/GenBank/DDBJ databases">
        <authorList>
            <person name="de Groot N.N."/>
        </authorList>
    </citation>
    <scope>NUCLEOTIDE SEQUENCE [LARGE SCALE GENOMIC DNA]</scope>
    <source>
        <strain evidence="10 11">DSM 21650</strain>
    </source>
</reference>
<dbReference type="PROSITE" id="PS51831">
    <property type="entry name" value="HD"/>
    <property type="match status" value="1"/>
</dbReference>
<keyword evidence="3" id="KW-0819">tRNA processing</keyword>
<dbReference type="InterPro" id="IPR032828">
    <property type="entry name" value="PolyA_RNA-bd"/>
</dbReference>
<dbReference type="InterPro" id="IPR003607">
    <property type="entry name" value="HD/PDEase_dom"/>
</dbReference>
<dbReference type="RefSeq" id="WP_091729887.1">
    <property type="nucleotide sequence ID" value="NZ_FNQE01000017.1"/>
</dbReference>
<dbReference type="Gene3D" id="1.10.246.80">
    <property type="match status" value="1"/>
</dbReference>
<keyword evidence="2 8" id="KW-0808">Transferase</keyword>
<dbReference type="PROSITE" id="PS51257">
    <property type="entry name" value="PROKAR_LIPOPROTEIN"/>
    <property type="match status" value="1"/>
</dbReference>
<accession>A0A1H3Q0R1</accession>
<dbReference type="OrthoDB" id="9805698at2"/>
<feature type="domain" description="HD" evidence="9">
    <location>
        <begin position="241"/>
        <end position="355"/>
    </location>
</feature>
<name>A0A1H3Q0R1_9FIRM</name>
<dbReference type="PANTHER" id="PTHR46173">
    <property type="entry name" value="CCA TRNA NUCLEOTIDYLTRANSFERASE 1, MITOCHONDRIAL"/>
    <property type="match status" value="1"/>
</dbReference>
<organism evidence="10 11">
    <name type="scientific">Proteiniborus ethanoligenes</name>
    <dbReference type="NCBI Taxonomy" id="415015"/>
    <lineage>
        <taxon>Bacteria</taxon>
        <taxon>Bacillati</taxon>
        <taxon>Bacillota</taxon>
        <taxon>Clostridia</taxon>
        <taxon>Eubacteriales</taxon>
        <taxon>Proteiniborus</taxon>
    </lineage>
</organism>
<evidence type="ECO:0000256" key="3">
    <source>
        <dbReference type="ARBA" id="ARBA00022694"/>
    </source>
</evidence>
<dbReference type="GO" id="GO:0046872">
    <property type="term" value="F:metal ion binding"/>
    <property type="evidence" value="ECO:0007669"/>
    <property type="project" value="UniProtKB-KW"/>
</dbReference>
<keyword evidence="6" id="KW-0547">Nucleotide-binding</keyword>
<sequence>MKWILPNEINIIFDELKSNGFSGYIVGGCVRDILLGKKPSDWDICTDAKPEDMTKIFNKHTIIPTGIKHGTLTLIVNHKSFEITTFRKDKDYIDNRRPGEVEFTNNIYEDLKRRDFTINALAYNEEDGLIDCFHGIQDLNNKLVRSVGNPNERFNEDALRIIRGVRFSAQLQFNIDKDTALAMTNNKSLLNNISKERIREELLKILLTDKPSDGIRELISLGLMDYIIPELIESVGFEQKNPNHDKDVFNHIMEVLDNIDQDIVLRLAALLHDIGKPQCFSIDENGKGHFYGHHKKSAEMAEAILERLKFDNKTIFIVKLLVTEHMSRYDFLREKSIKKFINKVGIENLDRLFKLQIADIKGSTPPHDFSKIEFLRAECERVINQKEPMTVKDLAINGYHIMSLGISQGKEIGDILYYLLELVLENPEGNNEENLIKLAKEKILEIREETNNDSI</sequence>
<dbReference type="Gene3D" id="1.10.3090.10">
    <property type="entry name" value="cca-adding enzyme, domain 2"/>
    <property type="match status" value="1"/>
</dbReference>
<comment type="similarity">
    <text evidence="8">Belongs to the tRNA nucleotidyltransferase/poly(A) polymerase family.</text>
</comment>
<dbReference type="SUPFAM" id="SSF81301">
    <property type="entry name" value="Nucleotidyltransferase"/>
    <property type="match status" value="1"/>
</dbReference>
<evidence type="ECO:0000313" key="11">
    <source>
        <dbReference type="Proteomes" id="UP000198625"/>
    </source>
</evidence>
<evidence type="ECO:0000259" key="9">
    <source>
        <dbReference type="PROSITE" id="PS51831"/>
    </source>
</evidence>
<dbReference type="GO" id="GO:0008033">
    <property type="term" value="P:tRNA processing"/>
    <property type="evidence" value="ECO:0007669"/>
    <property type="project" value="UniProtKB-KW"/>
</dbReference>